<evidence type="ECO:0000313" key="4">
    <source>
        <dbReference type="EMBL" id="RHY16387.1"/>
    </source>
</evidence>
<accession>A0A397BD26</accession>
<sequence>MHFPQIYIYIHTIPSLADLDVDAAVLHAACATYRGDVALPAVTVASCLTTCAFPSCINNEWAYSTALPGFGSAIYAHFNFSQWFTPATTNQLNTRTQNIVDFHNFSMTVVDTCASAGGCSCPAYVPPTDKSTNPKQDLDNRIQDAKKQQARAADFTPQQGWAPRTPLESVASFTATVTQYATYFGVATSASAVAVTSLTTSSAVISSGGAAAAAGSAASLSVAVSLLDMASFVTSVSQLNIERLPPPMGMVAASVSAFQFTFFTWEAARSPPQIASSTKARSLAVVADNSMSGMERYAATVGIRPDQLFYVTLMGICVAAGAIGVLLAAVLLVGLAFSRNFPTYREQMVDRGVGACMFLGIVAQYAIGVTGTYEITRAVDSGHAWGVSVFVAILALLVLSVGTIVYGYLVVRQHEHDITDIGTKDHFDKPVHRRYGCLYDEYNFANRFFFVVKMLLALLVGITTGMSNLPGIAQVLVLVGLHVVFVLYLEVRQPHLAKFVQAATTLITVMKIAALALTAFLLSAVVELPPTARTVVGYVILSLQGLVVLFLVIRQGFILYRQWKLKRVPDADHERVSVTDFYAPSTGVAAKQTSANLPDGAGSTRRLPPLNHPGKEYTF</sequence>
<dbReference type="GO" id="GO:0055085">
    <property type="term" value="P:transmembrane transport"/>
    <property type="evidence" value="ECO:0007669"/>
    <property type="project" value="TreeGrafter"/>
</dbReference>
<name>A0A397BD26_APHAT</name>
<feature type="transmembrane region" description="Helical" evidence="2">
    <location>
        <begin position="472"/>
        <end position="491"/>
    </location>
</feature>
<feature type="region of interest" description="Disordered" evidence="1">
    <location>
        <begin position="593"/>
        <end position="619"/>
    </location>
</feature>
<dbReference type="EMBL" id="QUTA01005296">
    <property type="protein sequence ID" value="RHY16387.1"/>
    <property type="molecule type" value="Genomic_DNA"/>
</dbReference>
<dbReference type="AlphaFoldDB" id="A0A397BD26"/>
<feature type="transmembrane region" description="Helical" evidence="2">
    <location>
        <begin position="503"/>
        <end position="526"/>
    </location>
</feature>
<dbReference type="VEuPathDB" id="FungiDB:H257_05782"/>
<feature type="transmembrane region" description="Helical" evidence="2">
    <location>
        <begin position="308"/>
        <end position="337"/>
    </location>
</feature>
<dbReference type="Pfam" id="PF06011">
    <property type="entry name" value="TRP"/>
    <property type="match status" value="1"/>
</dbReference>
<evidence type="ECO:0000313" key="5">
    <source>
        <dbReference type="Proteomes" id="UP000266239"/>
    </source>
</evidence>
<feature type="transmembrane region" description="Helical" evidence="2">
    <location>
        <begin position="349"/>
        <end position="367"/>
    </location>
</feature>
<evidence type="ECO:0000256" key="1">
    <source>
        <dbReference type="SAM" id="MobiDB-lite"/>
    </source>
</evidence>
<comment type="caution">
    <text evidence="4">The sequence shown here is derived from an EMBL/GenBank/DDBJ whole genome shotgun (WGS) entry which is preliminary data.</text>
</comment>
<dbReference type="InterPro" id="IPR040241">
    <property type="entry name" value="TRP_Flc/Pkd2-like"/>
</dbReference>
<protein>
    <recommendedName>
        <fullName evidence="3">TRP C-terminal domain-containing protein</fullName>
    </recommendedName>
</protein>
<organism evidence="4 5">
    <name type="scientific">Aphanomyces astaci</name>
    <name type="common">Crayfish plague agent</name>
    <dbReference type="NCBI Taxonomy" id="112090"/>
    <lineage>
        <taxon>Eukaryota</taxon>
        <taxon>Sar</taxon>
        <taxon>Stramenopiles</taxon>
        <taxon>Oomycota</taxon>
        <taxon>Saprolegniomycetes</taxon>
        <taxon>Saprolegniales</taxon>
        <taxon>Verrucalvaceae</taxon>
        <taxon>Aphanomyces</taxon>
    </lineage>
</organism>
<evidence type="ECO:0000256" key="2">
    <source>
        <dbReference type="SAM" id="Phobius"/>
    </source>
</evidence>
<keyword evidence="2" id="KW-1133">Transmembrane helix</keyword>
<dbReference type="GO" id="GO:0016020">
    <property type="term" value="C:membrane"/>
    <property type="evidence" value="ECO:0007669"/>
    <property type="project" value="TreeGrafter"/>
</dbReference>
<feature type="transmembrane region" description="Helical" evidence="2">
    <location>
        <begin position="387"/>
        <end position="411"/>
    </location>
</feature>
<dbReference type="InterPro" id="IPR010308">
    <property type="entry name" value="TRP_C"/>
</dbReference>
<keyword evidence="2" id="KW-0812">Transmembrane</keyword>
<proteinExistence type="predicted"/>
<dbReference type="Proteomes" id="UP000266239">
    <property type="component" value="Unassembled WGS sequence"/>
</dbReference>
<keyword evidence="2" id="KW-0472">Membrane</keyword>
<evidence type="ECO:0000259" key="3">
    <source>
        <dbReference type="Pfam" id="PF06011"/>
    </source>
</evidence>
<feature type="transmembrane region" description="Helical" evidence="2">
    <location>
        <begin position="538"/>
        <end position="560"/>
    </location>
</feature>
<reference evidence="4 5" key="1">
    <citation type="submission" date="2018-08" db="EMBL/GenBank/DDBJ databases">
        <title>Aphanomyces genome sequencing and annotation.</title>
        <authorList>
            <person name="Minardi D."/>
            <person name="Oidtmann B."/>
            <person name="Van Der Giezen M."/>
            <person name="Studholme D.J."/>
        </authorList>
    </citation>
    <scope>NUCLEOTIDE SEQUENCE [LARGE SCALE GENOMIC DNA]</scope>
    <source>
        <strain evidence="4 5">Yx</strain>
    </source>
</reference>
<feature type="domain" description="TRP C-terminal" evidence="3">
    <location>
        <begin position="232"/>
        <end position="553"/>
    </location>
</feature>
<dbReference type="PANTHER" id="PTHR31145:SF6">
    <property type="entry name" value="INTEGRAL MEMBRANE PROTEIN (AFU_ORTHOLOGUE AFUA_7G01610)"/>
    <property type="match status" value="1"/>
</dbReference>
<feature type="transmembrane region" description="Helical" evidence="2">
    <location>
        <begin position="448"/>
        <end position="466"/>
    </location>
</feature>
<gene>
    <name evidence="4" type="ORF">DYB25_000020</name>
</gene>
<dbReference type="PANTHER" id="PTHR31145">
    <property type="entry name" value="INTEGRAL MEMBRANE PROTEIN (AFU_ORTHOLOGUE AFUA_7G01610)"/>
    <property type="match status" value="1"/>
</dbReference>